<dbReference type="InterPro" id="IPR024445">
    <property type="entry name" value="Tnp_ISXO2-like"/>
</dbReference>
<sequence length="172" mass="19863">ADSLDFSDVKIGGDQVVVEIDETKLGKRKYNRGRVVDCVWVVGGIERTPEKKCFLVEVPDRSAETIEKIISLYVLPGSIVYTDCFKSYIPACKNLNLTHFTVNHSKEFVNSDTVVCTNTIEGLNNGIKHLIRPRNRSKKNINGWLWYFIWRRKNKKNLRKGFLAVLREIKYL</sequence>
<dbReference type="SMART" id="SM01126">
    <property type="entry name" value="DDE_Tnp_IS1595"/>
    <property type="match status" value="1"/>
</dbReference>
<dbReference type="STRING" id="1288291.A0A059F251"/>
<dbReference type="NCBIfam" id="NF033547">
    <property type="entry name" value="transpos_IS1595"/>
    <property type="match status" value="1"/>
</dbReference>
<evidence type="ECO:0000259" key="1">
    <source>
        <dbReference type="SMART" id="SM01126"/>
    </source>
</evidence>
<dbReference type="HOGENOM" id="CLU_044348_0_3_1"/>
<reference evidence="3" key="1">
    <citation type="submission" date="2013-02" db="EMBL/GenBank/DDBJ databases">
        <authorList>
            <consortium name="The Broad Institute Genome Sequencing Platform"/>
            <person name="Cuomo C."/>
            <person name="Becnel J."/>
            <person name="Sanscrainte N."/>
            <person name="Walker B."/>
            <person name="Young S.K."/>
            <person name="Zeng Q."/>
            <person name="Gargeya S."/>
            <person name="Fitzgerald M."/>
            <person name="Haas B."/>
            <person name="Abouelleil A."/>
            <person name="Alvarado L."/>
            <person name="Arachchi H.M."/>
            <person name="Berlin A.M."/>
            <person name="Chapman S.B."/>
            <person name="Dewar J."/>
            <person name="Goldberg J."/>
            <person name="Griggs A."/>
            <person name="Gujja S."/>
            <person name="Hansen M."/>
            <person name="Howarth C."/>
            <person name="Imamovic A."/>
            <person name="Larimer J."/>
            <person name="McCowan C."/>
            <person name="Murphy C."/>
            <person name="Neiman D."/>
            <person name="Pearson M."/>
            <person name="Priest M."/>
            <person name="Roberts A."/>
            <person name="Saif S."/>
            <person name="Shea T."/>
            <person name="Sisk P."/>
            <person name="Sykes S."/>
            <person name="Wortman J."/>
            <person name="Nusbaum C."/>
            <person name="Birren B."/>
        </authorList>
    </citation>
    <scope>NUCLEOTIDE SEQUENCE [LARGE SCALE GENOMIC DNA]</scope>
    <source>
        <strain evidence="3">PRA339</strain>
    </source>
</reference>
<keyword evidence="3" id="KW-1185">Reference proteome</keyword>
<dbReference type="AlphaFoldDB" id="A0A059F251"/>
<protein>
    <recommendedName>
        <fullName evidence="1">ISXO2-like transposase domain-containing protein</fullName>
    </recommendedName>
</protein>
<dbReference type="PANTHER" id="PTHR47163:SF2">
    <property type="entry name" value="SI:DKEY-17M8.2"/>
    <property type="match status" value="1"/>
</dbReference>
<gene>
    <name evidence="2" type="ORF">H312_01392</name>
</gene>
<dbReference type="Pfam" id="PF12762">
    <property type="entry name" value="DDE_Tnp_IS1595"/>
    <property type="match status" value="1"/>
</dbReference>
<evidence type="ECO:0000313" key="2">
    <source>
        <dbReference type="EMBL" id="KCZ81182.1"/>
    </source>
</evidence>
<dbReference type="Proteomes" id="UP000030655">
    <property type="component" value="Unassembled WGS sequence"/>
</dbReference>
<dbReference type="EMBL" id="KK365148">
    <property type="protein sequence ID" value="KCZ81182.1"/>
    <property type="molecule type" value="Genomic_DNA"/>
</dbReference>
<reference evidence="2 3" key="2">
    <citation type="submission" date="2014-03" db="EMBL/GenBank/DDBJ databases">
        <title>The Genome Sequence of Anncaliia algerae insect isolate PRA339.</title>
        <authorList>
            <consortium name="The Broad Institute Genome Sequencing Platform"/>
            <consortium name="The Broad Institute Genome Sequencing Center for Infectious Disease"/>
            <person name="Cuomo C."/>
            <person name="Becnel J."/>
            <person name="Sanscrainte N."/>
            <person name="Walker B."/>
            <person name="Young S.K."/>
            <person name="Zeng Q."/>
            <person name="Gargeya S."/>
            <person name="Fitzgerald M."/>
            <person name="Haas B."/>
            <person name="Abouelleil A."/>
            <person name="Alvarado L."/>
            <person name="Arachchi H.M."/>
            <person name="Berlin A.M."/>
            <person name="Chapman S.B."/>
            <person name="Dewar J."/>
            <person name="Goldberg J."/>
            <person name="Griggs A."/>
            <person name="Gujja S."/>
            <person name="Hansen M."/>
            <person name="Howarth C."/>
            <person name="Imamovic A."/>
            <person name="Larimer J."/>
            <person name="McCowan C."/>
            <person name="Murphy C."/>
            <person name="Neiman D."/>
            <person name="Pearson M."/>
            <person name="Priest M."/>
            <person name="Roberts A."/>
            <person name="Saif S."/>
            <person name="Shea T."/>
            <person name="Sisk P."/>
            <person name="Sykes S."/>
            <person name="Wortman J."/>
            <person name="Nusbaum C."/>
            <person name="Birren B."/>
        </authorList>
    </citation>
    <scope>NUCLEOTIDE SEQUENCE [LARGE SCALE GENOMIC DNA]</scope>
    <source>
        <strain evidence="2 3">PRA339</strain>
    </source>
</reference>
<dbReference type="InterPro" id="IPR053164">
    <property type="entry name" value="IS1016-like_transposase"/>
</dbReference>
<dbReference type="OrthoDB" id="5598606at2759"/>
<feature type="non-terminal residue" evidence="2">
    <location>
        <position position="1"/>
    </location>
</feature>
<dbReference type="VEuPathDB" id="MicrosporidiaDB:H312_01392"/>
<dbReference type="PANTHER" id="PTHR47163">
    <property type="entry name" value="DDE_TNP_IS1595 DOMAIN-CONTAINING PROTEIN"/>
    <property type="match status" value="1"/>
</dbReference>
<feature type="domain" description="ISXO2-like transposase" evidence="1">
    <location>
        <begin position="10"/>
        <end position="153"/>
    </location>
</feature>
<organism evidence="2 3">
    <name type="scientific">Anncaliia algerae PRA339</name>
    <dbReference type="NCBI Taxonomy" id="1288291"/>
    <lineage>
        <taxon>Eukaryota</taxon>
        <taxon>Fungi</taxon>
        <taxon>Fungi incertae sedis</taxon>
        <taxon>Microsporidia</taxon>
        <taxon>Tubulinosematoidea</taxon>
        <taxon>Tubulinosematidae</taxon>
        <taxon>Anncaliia</taxon>
    </lineage>
</organism>
<accession>A0A059F251</accession>
<proteinExistence type="predicted"/>
<name>A0A059F251_9MICR</name>
<evidence type="ECO:0000313" key="3">
    <source>
        <dbReference type="Proteomes" id="UP000030655"/>
    </source>
</evidence>